<dbReference type="OrthoDB" id="7631574at2"/>
<keyword evidence="4" id="KW-1185">Reference proteome</keyword>
<evidence type="ECO:0000313" key="4">
    <source>
        <dbReference type="Proteomes" id="UP000199109"/>
    </source>
</evidence>
<dbReference type="STRING" id="641691.SAMN05421636_11420"/>
<reference evidence="3 4" key="1">
    <citation type="submission" date="2016-10" db="EMBL/GenBank/DDBJ databases">
        <authorList>
            <person name="de Groot N.N."/>
        </authorList>
    </citation>
    <scope>NUCLEOTIDE SEQUENCE [LARGE SCALE GENOMIC DNA]</scope>
    <source>
        <strain evidence="3 4">DSM 23421</strain>
    </source>
</reference>
<evidence type="ECO:0000256" key="1">
    <source>
        <dbReference type="PROSITE-ProRule" id="PRU00169"/>
    </source>
</evidence>
<sequence length="128" mass="14645">MEKKIFMIIDDDDDDRFFFKEVITEILNSAECIEAYDGADALNQLGKAEELPNFIFLDVNMPRMDGRKCLKELKRDAKLKSIPVIMYSTTFSRESINEFLKLGASSYLTKPTDVNKLPAQILEAVKDL</sequence>
<protein>
    <submittedName>
        <fullName evidence="3">Response regulator receiver domain-containing protein</fullName>
    </submittedName>
</protein>
<dbReference type="Gene3D" id="3.40.50.2300">
    <property type="match status" value="1"/>
</dbReference>
<dbReference type="RefSeq" id="WP_091874069.1">
    <property type="nucleotide sequence ID" value="NZ_FNAO01000014.1"/>
</dbReference>
<organism evidence="3 4">
    <name type="scientific">Pricia antarctica</name>
    <dbReference type="NCBI Taxonomy" id="641691"/>
    <lineage>
        <taxon>Bacteria</taxon>
        <taxon>Pseudomonadati</taxon>
        <taxon>Bacteroidota</taxon>
        <taxon>Flavobacteriia</taxon>
        <taxon>Flavobacteriales</taxon>
        <taxon>Flavobacteriaceae</taxon>
        <taxon>Pricia</taxon>
    </lineage>
</organism>
<dbReference type="EMBL" id="FNAO01000014">
    <property type="protein sequence ID" value="SDF15774.1"/>
    <property type="molecule type" value="Genomic_DNA"/>
</dbReference>
<dbReference type="InterPro" id="IPR001789">
    <property type="entry name" value="Sig_transdc_resp-reg_receiver"/>
</dbReference>
<evidence type="ECO:0000313" key="3">
    <source>
        <dbReference type="EMBL" id="SDF15774.1"/>
    </source>
</evidence>
<dbReference type="SMART" id="SM00448">
    <property type="entry name" value="REC"/>
    <property type="match status" value="1"/>
</dbReference>
<accession>A0A1G7ITA3</accession>
<dbReference type="SUPFAM" id="SSF52172">
    <property type="entry name" value="CheY-like"/>
    <property type="match status" value="1"/>
</dbReference>
<keyword evidence="1" id="KW-0597">Phosphoprotein</keyword>
<gene>
    <name evidence="3" type="ORF">SAMN05421636_11420</name>
</gene>
<dbReference type="GO" id="GO:0000160">
    <property type="term" value="P:phosphorelay signal transduction system"/>
    <property type="evidence" value="ECO:0007669"/>
    <property type="project" value="InterPro"/>
</dbReference>
<feature type="modified residue" description="4-aspartylphosphate" evidence="1">
    <location>
        <position position="58"/>
    </location>
</feature>
<feature type="domain" description="Response regulatory" evidence="2">
    <location>
        <begin position="5"/>
        <end position="125"/>
    </location>
</feature>
<dbReference type="PANTHER" id="PTHR44520">
    <property type="entry name" value="RESPONSE REGULATOR RCP1-RELATED"/>
    <property type="match status" value="1"/>
</dbReference>
<dbReference type="Pfam" id="PF00072">
    <property type="entry name" value="Response_reg"/>
    <property type="match status" value="1"/>
</dbReference>
<evidence type="ECO:0000259" key="2">
    <source>
        <dbReference type="PROSITE" id="PS50110"/>
    </source>
</evidence>
<dbReference type="AlphaFoldDB" id="A0A1G7ITA3"/>
<name>A0A1G7ITA3_9FLAO</name>
<dbReference type="PROSITE" id="PS50110">
    <property type="entry name" value="RESPONSE_REGULATORY"/>
    <property type="match status" value="1"/>
</dbReference>
<dbReference type="Proteomes" id="UP000199109">
    <property type="component" value="Unassembled WGS sequence"/>
</dbReference>
<dbReference type="InterPro" id="IPR011006">
    <property type="entry name" value="CheY-like_superfamily"/>
</dbReference>
<proteinExistence type="predicted"/>
<dbReference type="InterPro" id="IPR052893">
    <property type="entry name" value="TCS_response_regulator"/>
</dbReference>
<dbReference type="PANTHER" id="PTHR44520:SF2">
    <property type="entry name" value="RESPONSE REGULATOR RCP1"/>
    <property type="match status" value="1"/>
</dbReference>